<dbReference type="EMBL" id="JAIFOD010000064">
    <property type="protein sequence ID" value="MBX4195022.1"/>
    <property type="molecule type" value="Genomic_DNA"/>
</dbReference>
<evidence type="ECO:0000313" key="3">
    <source>
        <dbReference type="Proteomes" id="UP000531895"/>
    </source>
</evidence>
<dbReference type="Proteomes" id="UP000531895">
    <property type="component" value="Unassembled WGS sequence"/>
</dbReference>
<reference evidence="1 3" key="1">
    <citation type="submission" date="2020-07" db="EMBL/GenBank/DDBJ databases">
        <authorList>
            <person name="Feng H."/>
        </authorList>
    </citation>
    <scope>NUCLEOTIDE SEQUENCE [LARGE SCALE GENOMIC DNA]</scope>
    <source>
        <strain evidence="1">S-7</strain>
        <strain evidence="3">s-7</strain>
    </source>
</reference>
<dbReference type="EMBL" id="JACEIT010000005">
    <property type="protein sequence ID" value="MBA4545562.1"/>
    <property type="molecule type" value="Genomic_DNA"/>
</dbReference>
<dbReference type="Proteomes" id="UP000704433">
    <property type="component" value="Unassembled WGS sequence"/>
</dbReference>
<proteinExistence type="predicted"/>
<organism evidence="1 3">
    <name type="scientific">Enterococcus lactis</name>
    <dbReference type="NCBI Taxonomy" id="357441"/>
    <lineage>
        <taxon>Bacteria</taxon>
        <taxon>Bacillati</taxon>
        <taxon>Bacillota</taxon>
        <taxon>Bacilli</taxon>
        <taxon>Lactobacillales</taxon>
        <taxon>Enterococcaceae</taxon>
        <taxon>Enterococcus</taxon>
    </lineage>
</organism>
<dbReference type="AlphaFoldDB" id="A0A7W2AJS2"/>
<evidence type="ECO:0000313" key="2">
    <source>
        <dbReference type="EMBL" id="MBX4195022.1"/>
    </source>
</evidence>
<name>A0A7W2AJS2_9ENTE</name>
<protein>
    <submittedName>
        <fullName evidence="1">Uncharacterized protein</fullName>
    </submittedName>
</protein>
<accession>A0A7W2AJS2</accession>
<gene>
    <name evidence="1" type="ORF">H1Z91_04285</name>
    <name evidence="2" type="ORF">KYX84_12790</name>
</gene>
<dbReference type="RefSeq" id="WP_025477334.1">
    <property type="nucleotide sequence ID" value="NZ_BNJW01000002.1"/>
</dbReference>
<sequence>MKELIGLFCILSFTFRILASMIKALYYVARTLVLLPVAGYKCYKECKANKRESNLSNISSTSSRESNRQYGTIANRISDASKDADKTNKLKNEPILPKNKQFVVNHNSI</sequence>
<reference evidence="2" key="2">
    <citation type="journal article" date="2022" name="J. Anim. Sci.">
        <title>Whole genome sequence analyses-based assessment of virulence potential and antimicrobial susceptibilities and resistance of Enterococcus faecium strains isolated from commercial swine and cattle probiotic products.</title>
        <authorList>
            <person name="Shridhar P.B."/>
            <person name="Amachawadi R.G."/>
            <person name="Tokach M."/>
            <person name="Patel I."/>
            <person name="Gangiredla J."/>
            <person name="Mammel M."/>
            <person name="Nagaraja T.G."/>
        </authorList>
    </citation>
    <scope>NUCLEOTIDE SEQUENCE</scope>
    <source>
        <strain evidence="2">EF216</strain>
    </source>
</reference>
<comment type="caution">
    <text evidence="1">The sequence shown here is derived from an EMBL/GenBank/DDBJ whole genome shotgun (WGS) entry which is preliminary data.</text>
</comment>
<evidence type="ECO:0000313" key="1">
    <source>
        <dbReference type="EMBL" id="MBA4545562.1"/>
    </source>
</evidence>